<evidence type="ECO:0000256" key="6">
    <source>
        <dbReference type="ARBA" id="ARBA00022840"/>
    </source>
</evidence>
<sequence length="460" mass="47105">MESDENVWVGRVLAGRYTVTSRIGSGGMSTVYQASDQQLGRSVAVKLFNPGEARDDSRRRSEVDVLARLNHPNLVTMHDAHLASGDETTPSFLVMELVNGPDLRSTLDHGPLRGMVAAQIASDIAEGLAAMHALGIVHRDLKPANILLAPTGLPSPTHRAKLADFGIAHLIGADRMTTVGTVIGTAAYLSPEQASGADPGPEADVYALGLVILEGLTGHREYPGTIVESMGARATRDPRVDGSLPASWVSLITQMTARDPAARPSALDVAIRARDISADLAGWEGATAAPSRSDATVAMVSPTLRMPAVPETTEATLPLAGSVAPAIPLSSHRTSGKRRTVIALVAAALLVAGIVWAGGSWLNAPTTDPAGPRPIPSQTDTTIDVPADATSPAPAQPSILPDQTPQTATTASPTPSTTSTASTPAVPAVTPTPATSTNGNGNGNNGNGNGNGKGKGKGNG</sequence>
<dbReference type="CDD" id="cd14014">
    <property type="entry name" value="STKc_PknB_like"/>
    <property type="match status" value="1"/>
</dbReference>
<evidence type="ECO:0000313" key="11">
    <source>
        <dbReference type="EMBL" id="TIH40106.1"/>
    </source>
</evidence>
<dbReference type="PANTHER" id="PTHR43289">
    <property type="entry name" value="MITOGEN-ACTIVATED PROTEIN KINASE KINASE KINASE 20-RELATED"/>
    <property type="match status" value="1"/>
</dbReference>
<feature type="domain" description="Protein kinase" evidence="10">
    <location>
        <begin position="17"/>
        <end position="280"/>
    </location>
</feature>
<dbReference type="Proteomes" id="UP000306192">
    <property type="component" value="Unassembled WGS sequence"/>
</dbReference>
<keyword evidence="4 7" id="KW-0547">Nucleotide-binding</keyword>
<dbReference type="InterPro" id="IPR011009">
    <property type="entry name" value="Kinase-like_dom_sf"/>
</dbReference>
<feature type="region of interest" description="Disordered" evidence="8">
    <location>
        <begin position="367"/>
        <end position="460"/>
    </location>
</feature>
<dbReference type="SMART" id="SM00220">
    <property type="entry name" value="S_TKc"/>
    <property type="match status" value="1"/>
</dbReference>
<evidence type="ECO:0000256" key="9">
    <source>
        <dbReference type="SAM" id="Phobius"/>
    </source>
</evidence>
<evidence type="ECO:0000256" key="5">
    <source>
        <dbReference type="ARBA" id="ARBA00022777"/>
    </source>
</evidence>
<dbReference type="PROSITE" id="PS00108">
    <property type="entry name" value="PROTEIN_KINASE_ST"/>
    <property type="match status" value="1"/>
</dbReference>
<dbReference type="InterPro" id="IPR017441">
    <property type="entry name" value="Protein_kinase_ATP_BS"/>
</dbReference>
<dbReference type="PROSITE" id="PS50011">
    <property type="entry name" value="PROTEIN_KINASE_DOM"/>
    <property type="match status" value="1"/>
</dbReference>
<dbReference type="InterPro" id="IPR008271">
    <property type="entry name" value="Ser/Thr_kinase_AS"/>
</dbReference>
<name>A0A4T2CBM6_9MICO</name>
<feature type="compositionally biased region" description="Low complexity" evidence="8">
    <location>
        <begin position="403"/>
        <end position="439"/>
    </location>
</feature>
<dbReference type="RefSeq" id="WP_136640740.1">
    <property type="nucleotide sequence ID" value="NZ_QYRT01000004.1"/>
</dbReference>
<keyword evidence="12" id="KW-1185">Reference proteome</keyword>
<keyword evidence="2 11" id="KW-0723">Serine/threonine-protein kinase</keyword>
<dbReference type="Gene3D" id="1.10.510.10">
    <property type="entry name" value="Transferase(Phosphotransferase) domain 1"/>
    <property type="match status" value="1"/>
</dbReference>
<feature type="transmembrane region" description="Helical" evidence="9">
    <location>
        <begin position="341"/>
        <end position="362"/>
    </location>
</feature>
<dbReference type="GO" id="GO:0004674">
    <property type="term" value="F:protein serine/threonine kinase activity"/>
    <property type="evidence" value="ECO:0007669"/>
    <property type="project" value="UniProtKB-KW"/>
</dbReference>
<dbReference type="Gene3D" id="3.30.200.20">
    <property type="entry name" value="Phosphorylase Kinase, domain 1"/>
    <property type="match status" value="1"/>
</dbReference>
<keyword evidence="5 11" id="KW-0418">Kinase</keyword>
<reference evidence="11 12" key="1">
    <citation type="journal article" date="2019" name="Microorganisms">
        <title>Systematic Affiliation and Genome Analysis of Subtercola vilae DB165(T) with Particular Emphasis on Cold Adaptation of an Isolate from a High-Altitude Cold Volcano Lake.</title>
        <authorList>
            <person name="Villalobos A.S."/>
            <person name="Wiese J."/>
            <person name="Imhoff J.F."/>
            <person name="Dorador C."/>
            <person name="Keller A."/>
            <person name="Hentschel U."/>
        </authorList>
    </citation>
    <scope>NUCLEOTIDE SEQUENCE [LARGE SCALE GENOMIC DNA]</scope>
    <source>
        <strain evidence="11 12">DB165</strain>
    </source>
</reference>
<proteinExistence type="predicted"/>
<protein>
    <recommendedName>
        <fullName evidence="1">non-specific serine/threonine protein kinase</fullName>
        <ecNumber evidence="1">2.7.11.1</ecNumber>
    </recommendedName>
</protein>
<dbReference type="SUPFAM" id="SSF56112">
    <property type="entry name" value="Protein kinase-like (PK-like)"/>
    <property type="match status" value="1"/>
</dbReference>
<evidence type="ECO:0000256" key="1">
    <source>
        <dbReference type="ARBA" id="ARBA00012513"/>
    </source>
</evidence>
<keyword evidence="6 7" id="KW-0067">ATP-binding</keyword>
<evidence type="ECO:0000313" key="12">
    <source>
        <dbReference type="Proteomes" id="UP000306192"/>
    </source>
</evidence>
<dbReference type="InterPro" id="IPR000719">
    <property type="entry name" value="Prot_kinase_dom"/>
</dbReference>
<evidence type="ECO:0000256" key="2">
    <source>
        <dbReference type="ARBA" id="ARBA00022527"/>
    </source>
</evidence>
<dbReference type="Pfam" id="PF00069">
    <property type="entry name" value="Pkinase"/>
    <property type="match status" value="1"/>
</dbReference>
<evidence type="ECO:0000259" key="10">
    <source>
        <dbReference type="PROSITE" id="PS50011"/>
    </source>
</evidence>
<keyword evidence="9" id="KW-0812">Transmembrane</keyword>
<dbReference type="PROSITE" id="PS00107">
    <property type="entry name" value="PROTEIN_KINASE_ATP"/>
    <property type="match status" value="1"/>
</dbReference>
<comment type="caution">
    <text evidence="11">The sequence shown here is derived from an EMBL/GenBank/DDBJ whole genome shotgun (WGS) entry which is preliminary data.</text>
</comment>
<dbReference type="OrthoDB" id="9762169at2"/>
<evidence type="ECO:0000256" key="3">
    <source>
        <dbReference type="ARBA" id="ARBA00022679"/>
    </source>
</evidence>
<feature type="binding site" evidence="7">
    <location>
        <position position="46"/>
    </location>
    <ligand>
        <name>ATP</name>
        <dbReference type="ChEBI" id="CHEBI:30616"/>
    </ligand>
</feature>
<feature type="compositionally biased region" description="Gly residues" evidence="8">
    <location>
        <begin position="440"/>
        <end position="460"/>
    </location>
</feature>
<accession>A0A4T2CBM6</accession>
<keyword evidence="9" id="KW-1133">Transmembrane helix</keyword>
<gene>
    <name evidence="11" type="ORF">D4765_02985</name>
</gene>
<dbReference type="GO" id="GO:0005524">
    <property type="term" value="F:ATP binding"/>
    <property type="evidence" value="ECO:0007669"/>
    <property type="project" value="UniProtKB-UniRule"/>
</dbReference>
<organism evidence="11 12">
    <name type="scientific">Subtercola vilae</name>
    <dbReference type="NCBI Taxonomy" id="2056433"/>
    <lineage>
        <taxon>Bacteria</taxon>
        <taxon>Bacillati</taxon>
        <taxon>Actinomycetota</taxon>
        <taxon>Actinomycetes</taxon>
        <taxon>Micrococcales</taxon>
        <taxon>Microbacteriaceae</taxon>
        <taxon>Subtercola</taxon>
    </lineage>
</organism>
<keyword evidence="3" id="KW-0808">Transferase</keyword>
<dbReference type="EMBL" id="QYRT01000004">
    <property type="protein sequence ID" value="TIH40106.1"/>
    <property type="molecule type" value="Genomic_DNA"/>
</dbReference>
<dbReference type="EC" id="2.7.11.1" evidence="1"/>
<keyword evidence="9" id="KW-0472">Membrane</keyword>
<evidence type="ECO:0000256" key="8">
    <source>
        <dbReference type="SAM" id="MobiDB-lite"/>
    </source>
</evidence>
<evidence type="ECO:0000256" key="4">
    <source>
        <dbReference type="ARBA" id="ARBA00022741"/>
    </source>
</evidence>
<dbReference type="PANTHER" id="PTHR43289:SF6">
    <property type="entry name" value="SERINE_THREONINE-PROTEIN KINASE NEKL-3"/>
    <property type="match status" value="1"/>
</dbReference>
<evidence type="ECO:0000256" key="7">
    <source>
        <dbReference type="PROSITE-ProRule" id="PRU10141"/>
    </source>
</evidence>
<dbReference type="AlphaFoldDB" id="A0A4T2CBM6"/>